<keyword evidence="1" id="KW-0472">Membrane</keyword>
<evidence type="ECO:0000256" key="1">
    <source>
        <dbReference type="SAM" id="Phobius"/>
    </source>
</evidence>
<dbReference type="EMBL" id="JARMDB010000001">
    <property type="protein sequence ID" value="MED1564372.1"/>
    <property type="molecule type" value="Genomic_DNA"/>
</dbReference>
<evidence type="ECO:0000313" key="3">
    <source>
        <dbReference type="Proteomes" id="UP001309448"/>
    </source>
</evidence>
<evidence type="ECO:0000313" key="2">
    <source>
        <dbReference type="EMBL" id="MED1564372.1"/>
    </source>
</evidence>
<comment type="caution">
    <text evidence="2">The sequence shown here is derived from an EMBL/GenBank/DDBJ whole genome shotgun (WGS) entry which is preliminary data.</text>
</comment>
<sequence>MNKRLKILMKITPFLSVIFIVTGLVMAILGALDHNLKLFTGSLFLIAQTVLGITYWMRFKKLASRTYNA</sequence>
<keyword evidence="1" id="KW-1133">Transmembrane helix</keyword>
<keyword evidence="1" id="KW-0812">Transmembrane</keyword>
<name>A0ABU6MND4_9BACI</name>
<proteinExistence type="predicted"/>
<gene>
    <name evidence="2" type="ORF">P4U88_00090</name>
</gene>
<reference evidence="2 3" key="1">
    <citation type="submission" date="2023-03" db="EMBL/GenBank/DDBJ databases">
        <title>Bacillus Genome Sequencing.</title>
        <authorList>
            <person name="Dunlap C."/>
        </authorList>
    </citation>
    <scope>NUCLEOTIDE SEQUENCE [LARGE SCALE GENOMIC DNA]</scope>
    <source>
        <strain evidence="2 3">B-615</strain>
    </source>
</reference>
<keyword evidence="3" id="KW-1185">Reference proteome</keyword>
<feature type="transmembrane region" description="Helical" evidence="1">
    <location>
        <begin position="38"/>
        <end position="57"/>
    </location>
</feature>
<feature type="transmembrane region" description="Helical" evidence="1">
    <location>
        <begin position="12"/>
        <end position="32"/>
    </location>
</feature>
<accession>A0ABU6MND4</accession>
<dbReference type="Proteomes" id="UP001309448">
    <property type="component" value="Unassembled WGS sequence"/>
</dbReference>
<protein>
    <submittedName>
        <fullName evidence="2">Uncharacterized protein</fullName>
    </submittedName>
</protein>
<dbReference type="RefSeq" id="WP_178940052.1">
    <property type="nucleotide sequence ID" value="NZ_JACAXA010000018.1"/>
</dbReference>
<organism evidence="2 3">
    <name type="scientific">Bacillus paramycoides</name>
    <dbReference type="NCBI Taxonomy" id="2026194"/>
    <lineage>
        <taxon>Bacteria</taxon>
        <taxon>Bacillati</taxon>
        <taxon>Bacillota</taxon>
        <taxon>Bacilli</taxon>
        <taxon>Bacillales</taxon>
        <taxon>Bacillaceae</taxon>
        <taxon>Bacillus</taxon>
        <taxon>Bacillus cereus group</taxon>
    </lineage>
</organism>